<feature type="domain" description="Aminoacyl-transfer RNA synthetases class-II family profile" evidence="14">
    <location>
        <begin position="10"/>
        <end position="372"/>
    </location>
</feature>
<comment type="catalytic activity">
    <reaction evidence="13">
        <text>2 ATP + H(+) = P(1),P(4)-bis(5'-adenosyl) tetraphosphate + diphosphate</text>
        <dbReference type="Rhea" id="RHEA:34935"/>
        <dbReference type="ChEBI" id="CHEBI:15378"/>
        <dbReference type="ChEBI" id="CHEBI:30616"/>
        <dbReference type="ChEBI" id="CHEBI:33019"/>
        <dbReference type="ChEBI" id="CHEBI:58141"/>
    </reaction>
</comment>
<comment type="subunit">
    <text evidence="3">Homodimer.</text>
</comment>
<dbReference type="FunFam" id="3.30.40.230:FF:000001">
    <property type="entry name" value="Glycine--tRNA ligase"/>
    <property type="match status" value="1"/>
</dbReference>
<dbReference type="FunFam" id="3.40.50.800:FF:000004">
    <property type="entry name" value="Glycine--tRNA ligase 2"/>
    <property type="match status" value="1"/>
</dbReference>
<dbReference type="InterPro" id="IPR002314">
    <property type="entry name" value="aa-tRNA-synt_IIb"/>
</dbReference>
<dbReference type="InterPro" id="IPR004154">
    <property type="entry name" value="Anticodon-bd"/>
</dbReference>
<keyword evidence="8" id="KW-0547">Nucleotide-binding</keyword>
<dbReference type="CDD" id="cd00774">
    <property type="entry name" value="GlyRS-like_core"/>
    <property type="match status" value="1"/>
</dbReference>
<evidence type="ECO:0000256" key="11">
    <source>
        <dbReference type="ARBA" id="ARBA00023146"/>
    </source>
</evidence>
<sequence>MALMSNSERDKLESTLRRRFFYTPSFEIYGGVSGLFDLGPPGCQLKNNLIQLWREHFIMEENMLEVDGPMLTPYDVLKTSGHVDKFTDWMCRNPKTGEYYRADHLIEQTLKKRLLNKDVDSQDFEKMENILATIDGFTGPELNRIMQEYKISDPVTDDVLDALTSFNLMFQTKIGASGQLKGFLRPETAQGQFLNFNKLLDINQGKIPFASASIGKSFRNEISPRSGLLRVREFLMAEIEYFVDPLNKSHAKFNEVLDEEISLLSRRLQESGKPPLPVRMTIGEAVKSGMVENETLGYFMARVHQFLLKAGINKNKFRFRQHLKNEMAHYATDCWDGEILTSYGWIECVGCADRAAFDLTVHSKKTGRSLTVRQKLDTPKERTEWVIEVNKKNFGSKFKQKAKVIDSVLSNFSQDELISRHKELNRSGKFTCRANGEIVELDSSLVTIKMKSTLQHIREYIPNVIEPSFGLGRIIYCIFDHCFQFRVGNESRSFFSFPLQIAPIKVFITTISNNDSFPSIVKEISQILRKREIYFKIDDSNTSIGKKYARNDELGTPFGITIDFETIKDETVTLRERNSMKQVRGSISDVISAIDKMIHNPEEPEWDNSTLGLSPVNIYD</sequence>
<dbReference type="Gene3D" id="3.30.930.10">
    <property type="entry name" value="Bira Bifunctional Protein, Domain 2"/>
    <property type="match status" value="1"/>
</dbReference>
<evidence type="ECO:0000256" key="13">
    <source>
        <dbReference type="ARBA" id="ARBA00051967"/>
    </source>
</evidence>
<dbReference type="FunFam" id="3.30.720.200:FF:000001">
    <property type="entry name" value="Glycine--tRNA ligase 2"/>
    <property type="match status" value="1"/>
</dbReference>
<dbReference type="InterPro" id="IPR006195">
    <property type="entry name" value="aa-tRNA-synth_II"/>
</dbReference>
<dbReference type="InterPro" id="IPR027031">
    <property type="entry name" value="Gly-tRNA_synthase/POLG2"/>
</dbReference>
<dbReference type="GO" id="GO:0004820">
    <property type="term" value="F:glycine-tRNA ligase activity"/>
    <property type="evidence" value="ECO:0007669"/>
    <property type="project" value="UniProtKB-EC"/>
</dbReference>
<evidence type="ECO:0000256" key="12">
    <source>
        <dbReference type="ARBA" id="ARBA00030057"/>
    </source>
</evidence>
<dbReference type="Pfam" id="PF03129">
    <property type="entry name" value="HGTP_anticodon"/>
    <property type="match status" value="1"/>
</dbReference>
<dbReference type="OrthoDB" id="57698at2759"/>
<dbReference type="PANTHER" id="PTHR10745:SF0">
    <property type="entry name" value="GLYCINE--TRNA LIGASE"/>
    <property type="match status" value="1"/>
</dbReference>
<dbReference type="InterPro" id="IPR033731">
    <property type="entry name" value="GlyRS-like_core"/>
</dbReference>
<dbReference type="GO" id="GO:0070150">
    <property type="term" value="P:mitochondrial glycyl-tRNA aminoacylation"/>
    <property type="evidence" value="ECO:0007669"/>
    <property type="project" value="TreeGrafter"/>
</dbReference>
<dbReference type="InterPro" id="IPR045864">
    <property type="entry name" value="aa-tRNA-synth_II/BPL/LPL"/>
</dbReference>
<evidence type="ECO:0000313" key="15">
    <source>
        <dbReference type="RefSeq" id="XP_033769831.1"/>
    </source>
</evidence>
<dbReference type="KEGG" id="spao:SPAR_P03340"/>
<dbReference type="NCBIfam" id="TIGR00389">
    <property type="entry name" value="glyS_dimeric"/>
    <property type="match status" value="1"/>
</dbReference>
<dbReference type="RefSeq" id="XP_033769831.1">
    <property type="nucleotide sequence ID" value="XM_033913940.1"/>
</dbReference>
<reference evidence="15" key="3">
    <citation type="submission" date="2025-07" db="EMBL/GenBank/DDBJ databases">
        <authorList>
            <consortium name="NCBI Genome Project"/>
        </authorList>
    </citation>
    <scope>NUCLEOTIDE SEQUENCE</scope>
    <source>
        <strain evidence="15">CBS432</strain>
    </source>
</reference>
<keyword evidence="9" id="KW-0067">ATP-binding</keyword>
<reference evidence="15" key="1">
    <citation type="journal article" date="2017" name="Nat. Genet.">
        <title>Contrasting evolutionary genome dynamics between domesticated and wild yeasts.</title>
        <authorList>
            <person name="Yue J.X."/>
            <person name="Li J."/>
            <person name="Aigrain L."/>
            <person name="Hallin J."/>
            <person name="Persson K."/>
            <person name="Oliver K."/>
            <person name="Bergstrom A."/>
            <person name="Coupland P."/>
            <person name="Warringer J."/>
            <person name="Lagomarsino M.C."/>
            <person name="Fischer G."/>
            <person name="Durbin R."/>
            <person name="Liti G."/>
        </authorList>
    </citation>
    <scope>NUCLEOTIDE SEQUENCE</scope>
    <source>
        <strain evidence="15">CBS432</strain>
    </source>
</reference>
<dbReference type="GO" id="GO:0016740">
    <property type="term" value="F:transferase activity"/>
    <property type="evidence" value="ECO:0007669"/>
    <property type="project" value="UniProtKB-KW"/>
</dbReference>
<keyword evidence="10" id="KW-0648">Protein biosynthesis</keyword>
<dbReference type="CDD" id="cd00858">
    <property type="entry name" value="GlyRS_anticodon"/>
    <property type="match status" value="1"/>
</dbReference>
<dbReference type="GO" id="GO:0005739">
    <property type="term" value="C:mitochondrion"/>
    <property type="evidence" value="ECO:0007669"/>
    <property type="project" value="TreeGrafter"/>
</dbReference>
<dbReference type="SUPFAM" id="SSF52954">
    <property type="entry name" value="Class II aaRS ABD-related"/>
    <property type="match status" value="1"/>
</dbReference>
<dbReference type="PRINTS" id="PR01043">
    <property type="entry name" value="TRNASYNTHGLY"/>
</dbReference>
<dbReference type="InterPro" id="IPR036621">
    <property type="entry name" value="Anticodon-bd_dom_sf"/>
</dbReference>
<reference evidence="15" key="2">
    <citation type="submission" date="2020-01" db="EMBL/GenBank/DDBJ databases">
        <title>Population-level Yeast Reference Genomes.</title>
        <authorList>
            <person name="Yue J.-X."/>
        </authorList>
    </citation>
    <scope>NUCLEOTIDE SEQUENCE</scope>
    <source>
        <strain evidence="15">CBS432</strain>
    </source>
</reference>
<dbReference type="AlphaFoldDB" id="A0A8B8V1I8"/>
<evidence type="ECO:0000256" key="7">
    <source>
        <dbReference type="ARBA" id="ARBA00022679"/>
    </source>
</evidence>
<keyword evidence="11" id="KW-0030">Aminoacyl-tRNA synthetase</keyword>
<dbReference type="Gene3D" id="3.40.50.800">
    <property type="entry name" value="Anticodon-binding domain"/>
    <property type="match status" value="1"/>
</dbReference>
<dbReference type="FunFam" id="3.30.930.10:FF:000010">
    <property type="entry name" value="Glycyl-tRNA synthetase 1"/>
    <property type="match status" value="1"/>
</dbReference>
<organism evidence="15">
    <name type="scientific">Saccharomyces paradoxus</name>
    <name type="common">Yeast</name>
    <name type="synonym">Saccharomyces douglasii</name>
    <dbReference type="NCBI Taxonomy" id="27291"/>
    <lineage>
        <taxon>Eukaryota</taxon>
        <taxon>Fungi</taxon>
        <taxon>Dikarya</taxon>
        <taxon>Ascomycota</taxon>
        <taxon>Saccharomycotina</taxon>
        <taxon>Saccharomycetes</taxon>
        <taxon>Saccharomycetales</taxon>
        <taxon>Saccharomycetaceae</taxon>
        <taxon>Saccharomyces</taxon>
    </lineage>
</organism>
<comment type="subcellular location">
    <subcellularLocation>
        <location evidence="1">Cytoplasm</location>
    </subcellularLocation>
</comment>
<dbReference type="SUPFAM" id="SSF55681">
    <property type="entry name" value="Class II aaRS and biotin synthetases"/>
    <property type="match status" value="1"/>
</dbReference>
<keyword evidence="6 15" id="KW-0436">Ligase</keyword>
<dbReference type="PANTHER" id="PTHR10745">
    <property type="entry name" value="GLYCYL-TRNA SYNTHETASE/DNA POLYMERASE SUBUNIT GAMMA-2"/>
    <property type="match status" value="1"/>
</dbReference>
<proteinExistence type="inferred from homology"/>
<evidence type="ECO:0000256" key="3">
    <source>
        <dbReference type="ARBA" id="ARBA00011738"/>
    </source>
</evidence>
<dbReference type="PROSITE" id="PS50862">
    <property type="entry name" value="AA_TRNA_LIGASE_II"/>
    <property type="match status" value="1"/>
</dbReference>
<dbReference type="InterPro" id="IPR002315">
    <property type="entry name" value="tRNA-synt_gly"/>
</dbReference>
<dbReference type="GeneID" id="54634276"/>
<evidence type="ECO:0000256" key="5">
    <source>
        <dbReference type="ARBA" id="ARBA00022490"/>
    </source>
</evidence>
<keyword evidence="7" id="KW-0808">Transferase</keyword>
<dbReference type="Gene3D" id="3.30.720.200">
    <property type="match status" value="1"/>
</dbReference>
<evidence type="ECO:0000256" key="10">
    <source>
        <dbReference type="ARBA" id="ARBA00022917"/>
    </source>
</evidence>
<evidence type="ECO:0000259" key="14">
    <source>
        <dbReference type="PROSITE" id="PS50862"/>
    </source>
</evidence>
<dbReference type="Pfam" id="PF00587">
    <property type="entry name" value="tRNA-synt_2b"/>
    <property type="match status" value="1"/>
</dbReference>
<dbReference type="EC" id="6.1.1.14" evidence="4"/>
<evidence type="ECO:0000256" key="9">
    <source>
        <dbReference type="ARBA" id="ARBA00022840"/>
    </source>
</evidence>
<comment type="similarity">
    <text evidence="2">Belongs to the class-II aminoacyl-tRNA synthetase family.</text>
</comment>
<name>A0A8B8V1I8_SACPA</name>
<evidence type="ECO:0000256" key="6">
    <source>
        <dbReference type="ARBA" id="ARBA00022598"/>
    </source>
</evidence>
<dbReference type="GO" id="GO:0005524">
    <property type="term" value="F:ATP binding"/>
    <property type="evidence" value="ECO:0007669"/>
    <property type="project" value="UniProtKB-KW"/>
</dbReference>
<evidence type="ECO:0000256" key="2">
    <source>
        <dbReference type="ARBA" id="ARBA00008226"/>
    </source>
</evidence>
<protein>
    <recommendedName>
        <fullName evidence="4">glycine--tRNA ligase</fullName>
        <ecNumber evidence="4">6.1.1.14</ecNumber>
    </recommendedName>
    <alternativeName>
        <fullName evidence="12">Diadenosine tetraphosphate synthetase</fullName>
    </alternativeName>
</protein>
<accession>A0A8B8V1I8</accession>
<dbReference type="Gene3D" id="3.30.40.230">
    <property type="match status" value="1"/>
</dbReference>
<reference evidence="15" key="4">
    <citation type="submission" date="2025-08" db="UniProtKB">
        <authorList>
            <consortium name="RefSeq"/>
        </authorList>
    </citation>
    <scope>IDENTIFICATION</scope>
    <source>
        <strain evidence="15">CBS432</strain>
    </source>
</reference>
<evidence type="ECO:0000256" key="4">
    <source>
        <dbReference type="ARBA" id="ARBA00012829"/>
    </source>
</evidence>
<gene>
    <name evidence="15" type="primary">GRS2</name>
    <name evidence="15" type="ORF">SPAR_P03340</name>
</gene>
<evidence type="ECO:0000256" key="1">
    <source>
        <dbReference type="ARBA" id="ARBA00004496"/>
    </source>
</evidence>
<dbReference type="VEuPathDB" id="FungiDB:SPAR_P03340"/>
<keyword evidence="5" id="KW-0963">Cytoplasm</keyword>
<dbReference type="NCBIfam" id="NF003211">
    <property type="entry name" value="PRK04173.1"/>
    <property type="match status" value="1"/>
</dbReference>
<evidence type="ECO:0000256" key="8">
    <source>
        <dbReference type="ARBA" id="ARBA00022741"/>
    </source>
</evidence>